<dbReference type="GO" id="GO:0000139">
    <property type="term" value="C:Golgi membrane"/>
    <property type="evidence" value="ECO:0007669"/>
    <property type="project" value="UniProtKB-SubCell"/>
</dbReference>
<evidence type="ECO:0000256" key="1">
    <source>
        <dbReference type="ARBA" id="ARBA00004395"/>
    </source>
</evidence>
<organism evidence="8 9">
    <name type="scientific">Neolentinus lepideus HHB14362 ss-1</name>
    <dbReference type="NCBI Taxonomy" id="1314782"/>
    <lineage>
        <taxon>Eukaryota</taxon>
        <taxon>Fungi</taxon>
        <taxon>Dikarya</taxon>
        <taxon>Basidiomycota</taxon>
        <taxon>Agaricomycotina</taxon>
        <taxon>Agaricomycetes</taxon>
        <taxon>Gloeophyllales</taxon>
        <taxon>Gloeophyllaceae</taxon>
        <taxon>Neolentinus</taxon>
    </lineage>
</organism>
<evidence type="ECO:0000313" key="9">
    <source>
        <dbReference type="Proteomes" id="UP000076761"/>
    </source>
</evidence>
<keyword evidence="4" id="KW-0813">Transport</keyword>
<sequence length="897" mass="99885">MATKGSTTSLVSLASPGSLLKTIHATSRGSVASVESQLNGYAPLPVTQTLSASKIPVNGIEAITDVNDPDELFVKYPVAHIKAIQNRFRADADAKQEELRQMVGERYRDLLQASTSIISLSASSKHVLGALEDMSNTVPSREQICSPVRPAHTRKDDAQLQSLQSLSTHIKLLLDAPEHIWRLLERKQYLRAAWLFLLAGVVHRALINDDADIEESWESHGIDVEEQFPLVQRQWETVSQLRSQITHKSTLSLREHSMSSIDVCATLLTLHFLDSRPLVDTLSVLLAQRRRTVTSVLSTAVEGNGSIHPQKARTNPKKSKIRKSVVQEVKGRLQAVLDVISRTVSTARDIFQEDVEPYHQSMIRRVLAFIQSDSSTSSANALPKDLQLTTSGLLTDLPSSTHLLYLPPNIKAYKPYVDLSSSSAVVQQSSLRTKVRDWFDAAINEFETVAETWLEDLSSIEEVWRVRKMLLKWLRSGSELQEAERARLRTVLDTMYRKRISHLWRAALLDVDTGFQGKLSSVVDNLDESENDGSTIMDAFTAIPSLDVPQSSGIAVPNIESFLKYKMTIRRHLSGRTTLLDRVLEALEVPVRELRRSMDMIKSDKDDSEGLTASLLHEYRLEANKSCSTVLDILVSTLNNLSDNLPLKKIIFIGQIADALSSTSEFSKNISCSAEVANNFKVRTKDLYLKTVERWRNRSVESAVQVYWRYLAASQRRDTATTELSRVSRPSAALMRCLSLLVESVQQISITRSDPGEGPEDETLRAFITSLLGSADGELSGVSANDIFPDLLFLRKVIELWGDGWHDVSELITSAMEKLGTELNTVSEDSISDSLFRTQLLLEPLLPRMALKGNSGKQTALLRLGPPAPESTVNPVIDLVKPSVRFGLLLVESTFFQ</sequence>
<proteinExistence type="inferred from homology"/>
<evidence type="ECO:0000256" key="5">
    <source>
        <dbReference type="ARBA" id="ARBA00022927"/>
    </source>
</evidence>
<evidence type="ECO:0000256" key="3">
    <source>
        <dbReference type="ARBA" id="ARBA00020978"/>
    </source>
</evidence>
<keyword evidence="7" id="KW-0472">Membrane</keyword>
<dbReference type="Pfam" id="PF08700">
    <property type="entry name" value="VPS51_Exo84_N"/>
    <property type="match status" value="1"/>
</dbReference>
<reference evidence="8 9" key="1">
    <citation type="journal article" date="2016" name="Mol. Biol. Evol.">
        <title>Comparative Genomics of Early-Diverging Mushroom-Forming Fungi Provides Insights into the Origins of Lignocellulose Decay Capabilities.</title>
        <authorList>
            <person name="Nagy L.G."/>
            <person name="Riley R."/>
            <person name="Tritt A."/>
            <person name="Adam C."/>
            <person name="Daum C."/>
            <person name="Floudas D."/>
            <person name="Sun H."/>
            <person name="Yadav J.S."/>
            <person name="Pangilinan J."/>
            <person name="Larsson K.H."/>
            <person name="Matsuura K."/>
            <person name="Barry K."/>
            <person name="Labutti K."/>
            <person name="Kuo R."/>
            <person name="Ohm R.A."/>
            <person name="Bhattacharya S.S."/>
            <person name="Shirouzu T."/>
            <person name="Yoshinaga Y."/>
            <person name="Martin F.M."/>
            <person name="Grigoriev I.V."/>
            <person name="Hibbett D.S."/>
        </authorList>
    </citation>
    <scope>NUCLEOTIDE SEQUENCE [LARGE SCALE GENOMIC DNA]</scope>
    <source>
        <strain evidence="8 9">HHB14362 ss-1</strain>
    </source>
</reference>
<evidence type="ECO:0000256" key="2">
    <source>
        <dbReference type="ARBA" id="ARBA00006653"/>
    </source>
</evidence>
<dbReference type="GO" id="GO:0015031">
    <property type="term" value="P:protein transport"/>
    <property type="evidence" value="ECO:0007669"/>
    <property type="project" value="UniProtKB-KW"/>
</dbReference>
<dbReference type="InterPro" id="IPR033370">
    <property type="entry name" value="COG1"/>
</dbReference>
<evidence type="ECO:0000313" key="8">
    <source>
        <dbReference type="EMBL" id="KZT30827.1"/>
    </source>
</evidence>
<dbReference type="GO" id="GO:0017119">
    <property type="term" value="C:Golgi transport complex"/>
    <property type="evidence" value="ECO:0007669"/>
    <property type="project" value="InterPro"/>
</dbReference>
<keyword evidence="5" id="KW-0653">Protein transport</keyword>
<keyword evidence="6" id="KW-0333">Golgi apparatus</keyword>
<comment type="subcellular location">
    <subcellularLocation>
        <location evidence="1">Golgi apparatus membrane</location>
        <topology evidence="1">Peripheral membrane protein</topology>
    </subcellularLocation>
</comment>
<name>A0A165W8D8_9AGAM</name>
<accession>A0A165W8D8</accession>
<dbReference type="EMBL" id="KV425551">
    <property type="protein sequence ID" value="KZT30827.1"/>
    <property type="molecule type" value="Genomic_DNA"/>
</dbReference>
<dbReference type="STRING" id="1314782.A0A165W8D8"/>
<evidence type="ECO:0000256" key="4">
    <source>
        <dbReference type="ARBA" id="ARBA00022448"/>
    </source>
</evidence>
<dbReference type="PANTHER" id="PTHR31658">
    <property type="entry name" value="CONSERVED OLIGOMERIC GOLGI COMPLEX SUBUNIT 1"/>
    <property type="match status" value="1"/>
</dbReference>
<dbReference type="PANTHER" id="PTHR31658:SF0">
    <property type="entry name" value="CONSERVED OLIGOMERIC GOLGI COMPLEX SUBUNIT 1"/>
    <property type="match status" value="1"/>
</dbReference>
<protein>
    <recommendedName>
        <fullName evidence="3">Conserved oligomeric Golgi complex subunit 1</fullName>
    </recommendedName>
</protein>
<keyword evidence="9" id="KW-1185">Reference proteome</keyword>
<dbReference type="GO" id="GO:0006891">
    <property type="term" value="P:intra-Golgi vesicle-mediated transport"/>
    <property type="evidence" value="ECO:0007669"/>
    <property type="project" value="InterPro"/>
</dbReference>
<dbReference type="InParanoid" id="A0A165W8D8"/>
<dbReference type="Proteomes" id="UP000076761">
    <property type="component" value="Unassembled WGS sequence"/>
</dbReference>
<evidence type="ECO:0000256" key="7">
    <source>
        <dbReference type="ARBA" id="ARBA00023136"/>
    </source>
</evidence>
<dbReference type="OrthoDB" id="46189at2759"/>
<evidence type="ECO:0000256" key="6">
    <source>
        <dbReference type="ARBA" id="ARBA00023034"/>
    </source>
</evidence>
<gene>
    <name evidence="8" type="ORF">NEOLEDRAFT_1053694</name>
</gene>
<comment type="similarity">
    <text evidence="2">Belongs to the COG1 family.</text>
</comment>
<dbReference type="AlphaFoldDB" id="A0A165W8D8"/>